<name>A0ABR2FUQ2_9ROSI</name>
<protein>
    <submittedName>
        <fullName evidence="1">Uncharacterized protein</fullName>
    </submittedName>
</protein>
<accession>A0ABR2FUQ2</accession>
<dbReference type="EMBL" id="JBBPBM010000004">
    <property type="protein sequence ID" value="KAK8587973.1"/>
    <property type="molecule type" value="Genomic_DNA"/>
</dbReference>
<comment type="caution">
    <text evidence="1">The sequence shown here is derived from an EMBL/GenBank/DDBJ whole genome shotgun (WGS) entry which is preliminary data.</text>
</comment>
<gene>
    <name evidence="1" type="ORF">V6N12_022434</name>
</gene>
<dbReference type="Proteomes" id="UP001472677">
    <property type="component" value="Unassembled WGS sequence"/>
</dbReference>
<sequence>MFGVTFTGEDTIVTAIVTKNSHRVIDIVHQAAASRNLRAKASLSQRQLLFSVPNSTELHLFRRTKLVELAFQIHYSRNPIFSTGFN</sequence>
<evidence type="ECO:0000313" key="1">
    <source>
        <dbReference type="EMBL" id="KAK8587973.1"/>
    </source>
</evidence>
<reference evidence="1 2" key="1">
    <citation type="journal article" date="2024" name="G3 (Bethesda)">
        <title>Genome assembly of Hibiscus sabdariffa L. provides insights into metabolisms of medicinal natural products.</title>
        <authorList>
            <person name="Kim T."/>
        </authorList>
    </citation>
    <scope>NUCLEOTIDE SEQUENCE [LARGE SCALE GENOMIC DNA]</scope>
    <source>
        <strain evidence="1">TK-2024</strain>
        <tissue evidence="1">Old leaves</tissue>
    </source>
</reference>
<organism evidence="1 2">
    <name type="scientific">Hibiscus sabdariffa</name>
    <name type="common">roselle</name>
    <dbReference type="NCBI Taxonomy" id="183260"/>
    <lineage>
        <taxon>Eukaryota</taxon>
        <taxon>Viridiplantae</taxon>
        <taxon>Streptophyta</taxon>
        <taxon>Embryophyta</taxon>
        <taxon>Tracheophyta</taxon>
        <taxon>Spermatophyta</taxon>
        <taxon>Magnoliopsida</taxon>
        <taxon>eudicotyledons</taxon>
        <taxon>Gunneridae</taxon>
        <taxon>Pentapetalae</taxon>
        <taxon>rosids</taxon>
        <taxon>malvids</taxon>
        <taxon>Malvales</taxon>
        <taxon>Malvaceae</taxon>
        <taxon>Malvoideae</taxon>
        <taxon>Hibiscus</taxon>
    </lineage>
</organism>
<keyword evidence="2" id="KW-1185">Reference proteome</keyword>
<proteinExistence type="predicted"/>
<evidence type="ECO:0000313" key="2">
    <source>
        <dbReference type="Proteomes" id="UP001472677"/>
    </source>
</evidence>